<gene>
    <name evidence="2" type="ORF">ADL28_42795</name>
</gene>
<dbReference type="AlphaFoldDB" id="A0A0X3VFA7"/>
<reference evidence="3" key="1">
    <citation type="submission" date="2015-10" db="EMBL/GenBank/DDBJ databases">
        <authorList>
            <person name="Ju K.-S."/>
            <person name="Doroghazi J.R."/>
            <person name="Metcalf W.W."/>
        </authorList>
    </citation>
    <scope>NUCLEOTIDE SEQUENCE [LARGE SCALE GENOMIC DNA]</scope>
    <source>
        <strain evidence="3">NRRL F-8817</strain>
    </source>
</reference>
<evidence type="ECO:0000313" key="2">
    <source>
        <dbReference type="EMBL" id="KUL43400.1"/>
    </source>
</evidence>
<evidence type="ECO:0000313" key="3">
    <source>
        <dbReference type="Proteomes" id="UP000053413"/>
    </source>
</evidence>
<proteinExistence type="predicted"/>
<feature type="region of interest" description="Disordered" evidence="1">
    <location>
        <begin position="136"/>
        <end position="164"/>
    </location>
</feature>
<protein>
    <submittedName>
        <fullName evidence="2">Uncharacterized protein</fullName>
    </submittedName>
</protein>
<sequence length="164" mass="18109">MFRTLYPAVDLLVLGHGDVLARLGRLFGEQLRLAVQRRFRHAAPRTVSQISQDPAHRLDDGPRGQLRQLLFCPFHGSLCVRGFLHSGLRDREVDGGARDPVLVLDAVVRGGRVGAGQQFSGQLGIPGRDGLVQAREQSPRSDRQLFHGARAKLTRHPTTPRGDQ</sequence>
<dbReference type="RefSeq" id="WP_059149211.1">
    <property type="nucleotide sequence ID" value="NZ_LLZJ01000426.1"/>
</dbReference>
<dbReference type="EMBL" id="LLZJ01000426">
    <property type="protein sequence ID" value="KUL43400.1"/>
    <property type="molecule type" value="Genomic_DNA"/>
</dbReference>
<organism evidence="2 3">
    <name type="scientific">Streptomyces violaceusniger</name>
    <dbReference type="NCBI Taxonomy" id="68280"/>
    <lineage>
        <taxon>Bacteria</taxon>
        <taxon>Bacillati</taxon>
        <taxon>Actinomycetota</taxon>
        <taxon>Actinomycetes</taxon>
        <taxon>Kitasatosporales</taxon>
        <taxon>Streptomycetaceae</taxon>
        <taxon>Streptomyces</taxon>
        <taxon>Streptomyces violaceusniger group</taxon>
    </lineage>
</organism>
<evidence type="ECO:0000256" key="1">
    <source>
        <dbReference type="SAM" id="MobiDB-lite"/>
    </source>
</evidence>
<accession>A0A0X3VFA7</accession>
<dbReference type="Proteomes" id="UP000053413">
    <property type="component" value="Unassembled WGS sequence"/>
</dbReference>
<comment type="caution">
    <text evidence="2">The sequence shown here is derived from an EMBL/GenBank/DDBJ whole genome shotgun (WGS) entry which is preliminary data.</text>
</comment>
<name>A0A0X3VFA7_STRVO</name>